<evidence type="ECO:0000256" key="2">
    <source>
        <dbReference type="ARBA" id="ARBA00022573"/>
    </source>
</evidence>
<dbReference type="OrthoDB" id="9787471at2"/>
<comment type="pathway">
    <text evidence="1">Cofactor biosynthesis; adenosylcobalamin biosynthesis.</text>
</comment>
<evidence type="ECO:0000313" key="7">
    <source>
        <dbReference type="EMBL" id="AKA25343.1"/>
    </source>
</evidence>
<evidence type="ECO:0000313" key="8">
    <source>
        <dbReference type="Proteomes" id="UP000032748"/>
    </source>
</evidence>
<keyword evidence="3" id="KW-0489">Methyltransferase</keyword>
<evidence type="ECO:0000256" key="4">
    <source>
        <dbReference type="ARBA" id="ARBA00022679"/>
    </source>
</evidence>
<feature type="domain" description="Tetrapyrrole methylase" evidence="6">
    <location>
        <begin position="3"/>
        <end position="225"/>
    </location>
</feature>
<dbReference type="InterPro" id="IPR035996">
    <property type="entry name" value="4pyrrol_Methylase_sf"/>
</dbReference>
<dbReference type="Gene3D" id="3.30.950.10">
    <property type="entry name" value="Methyltransferase, Cobalt-precorrin-4 Transmethylase, Domain 2"/>
    <property type="match status" value="1"/>
</dbReference>
<dbReference type="KEGG" id="pcz:PCL1606_38920"/>
<keyword evidence="4" id="KW-0808">Transferase</keyword>
<evidence type="ECO:0000259" key="6">
    <source>
        <dbReference type="Pfam" id="PF00590"/>
    </source>
</evidence>
<evidence type="ECO:0000256" key="3">
    <source>
        <dbReference type="ARBA" id="ARBA00022603"/>
    </source>
</evidence>
<dbReference type="InterPro" id="IPR012797">
    <property type="entry name" value="CobF"/>
</dbReference>
<dbReference type="InterPro" id="IPR000878">
    <property type="entry name" value="4pyrrol_Mease"/>
</dbReference>
<dbReference type="PANTHER" id="PTHR43467:SF1">
    <property type="entry name" value="PRECORRIN-6A SYNTHASE [DEACETYLATING]"/>
    <property type="match status" value="1"/>
</dbReference>
<dbReference type="GO" id="GO:0009236">
    <property type="term" value="P:cobalamin biosynthetic process"/>
    <property type="evidence" value="ECO:0007669"/>
    <property type="project" value="UniProtKB-KW"/>
</dbReference>
<dbReference type="InterPro" id="IPR014777">
    <property type="entry name" value="4pyrrole_Mease_sub1"/>
</dbReference>
<dbReference type="SUPFAM" id="SSF53790">
    <property type="entry name" value="Tetrapyrrole methylase"/>
    <property type="match status" value="1"/>
</dbReference>
<gene>
    <name evidence="7" type="ORF">PCL1606_38920</name>
</gene>
<organism evidence="7 8">
    <name type="scientific">Pseudomonas chlororaphis</name>
    <dbReference type="NCBI Taxonomy" id="587753"/>
    <lineage>
        <taxon>Bacteria</taxon>
        <taxon>Pseudomonadati</taxon>
        <taxon>Pseudomonadota</taxon>
        <taxon>Gammaproteobacteria</taxon>
        <taxon>Pseudomonadales</taxon>
        <taxon>Pseudomonadaceae</taxon>
        <taxon>Pseudomonas</taxon>
    </lineage>
</organism>
<dbReference type="PATRIC" id="fig|587753.10.peg.3884"/>
<sequence length="259" mass="28876">MKTLLIIGIGAGDPDYITMQAVKALNRTDLFFLMDKGPAKDALIDLRRELCERYIERPGYRFVEAPSPERARGAGVDYQASVAELNRDKQRTFERLIDEELADGETGAFLVWGDPALYDSTIRILRAILDSGRCVFEFEVIPGITSVQALAAQHKVPLNRIGRPVEITTGRRLAAGQVSAADSLVVMLDAEDAYRQVADQDLEIYWGAYLGTPQQLLIAGRLGDVAAEIERVRKAARQANGWIMDTYLLRKPLLRKPED</sequence>
<dbReference type="EMBL" id="CP011110">
    <property type="protein sequence ID" value="AKA25343.1"/>
    <property type="molecule type" value="Genomic_DNA"/>
</dbReference>
<dbReference type="GO" id="GO:0043819">
    <property type="term" value="F:precorrin-6A synthase (deacetylating) activity"/>
    <property type="evidence" value="ECO:0007669"/>
    <property type="project" value="InterPro"/>
</dbReference>
<evidence type="ECO:0000256" key="5">
    <source>
        <dbReference type="ARBA" id="ARBA00022691"/>
    </source>
</evidence>
<accession>A0A0D5Y1Y0</accession>
<dbReference type="NCBIfam" id="TIGR02434">
    <property type="entry name" value="CobF"/>
    <property type="match status" value="1"/>
</dbReference>
<dbReference type="Gene3D" id="3.40.1010.10">
    <property type="entry name" value="Cobalt-precorrin-4 Transmethylase, Domain 1"/>
    <property type="match status" value="1"/>
</dbReference>
<dbReference type="CDD" id="cd11643">
    <property type="entry name" value="Precorrin-6A-synthase"/>
    <property type="match status" value="1"/>
</dbReference>
<keyword evidence="5" id="KW-0949">S-adenosyl-L-methionine</keyword>
<dbReference type="Proteomes" id="UP000032748">
    <property type="component" value="Chromosome"/>
</dbReference>
<keyword evidence="2" id="KW-0169">Cobalamin biosynthesis</keyword>
<reference evidence="7 8" key="1">
    <citation type="journal article" date="2015" name="Mol. Plant Microbe Interact.">
        <title>Comparative Genomic Analysis of Pseudomonas chlororaphis PCL1606 Reveals New Insight into Antifungal Compounds Involved in Biocontrol.</title>
        <authorList>
            <person name="Calderon C.E."/>
            <person name="Ramos C."/>
            <person name="de Vicente A."/>
            <person name="Cazorla F.M."/>
        </authorList>
    </citation>
    <scope>NUCLEOTIDE SEQUENCE [LARGE SCALE GENOMIC DNA]</scope>
    <source>
        <strain evidence="7 8">PCL1606</strain>
    </source>
</reference>
<name>A0A0D5Y1Y0_9PSED</name>
<dbReference type="Pfam" id="PF00590">
    <property type="entry name" value="TP_methylase"/>
    <property type="match status" value="1"/>
</dbReference>
<evidence type="ECO:0000256" key="1">
    <source>
        <dbReference type="ARBA" id="ARBA00004953"/>
    </source>
</evidence>
<dbReference type="InterPro" id="IPR014776">
    <property type="entry name" value="4pyrrole_Mease_sub2"/>
</dbReference>
<dbReference type="GO" id="GO:0032259">
    <property type="term" value="P:methylation"/>
    <property type="evidence" value="ECO:0007669"/>
    <property type="project" value="UniProtKB-KW"/>
</dbReference>
<protein>
    <submittedName>
        <fullName evidence="7">Precorrin 6A synthase</fullName>
    </submittedName>
</protein>
<dbReference type="PANTHER" id="PTHR43467">
    <property type="entry name" value="COBALT-PRECORRIN-2 C(20)-METHYLTRANSFERASE"/>
    <property type="match status" value="1"/>
</dbReference>
<dbReference type="RefSeq" id="WP_045884222.1">
    <property type="nucleotide sequence ID" value="NZ_CP011110.1"/>
</dbReference>
<dbReference type="PIRSF" id="PIRSF036525">
    <property type="entry name" value="CobF"/>
    <property type="match status" value="1"/>
</dbReference>
<dbReference type="AlphaFoldDB" id="A0A0D5Y1Y0"/>
<proteinExistence type="predicted"/>